<accession>A0A918KTG9</accession>
<dbReference type="Gene3D" id="3.40.50.2000">
    <property type="entry name" value="Glycogen Phosphorylase B"/>
    <property type="match status" value="2"/>
</dbReference>
<dbReference type="RefSeq" id="WP_189613340.1">
    <property type="nucleotide sequence ID" value="NZ_BMXR01000017.1"/>
</dbReference>
<evidence type="ECO:0008006" key="3">
    <source>
        <dbReference type="Google" id="ProtNLM"/>
    </source>
</evidence>
<dbReference type="EMBL" id="BMXR01000017">
    <property type="protein sequence ID" value="GGX73702.1"/>
    <property type="molecule type" value="Genomic_DNA"/>
</dbReference>
<dbReference type="InterPro" id="IPR002213">
    <property type="entry name" value="UDP_glucos_trans"/>
</dbReference>
<dbReference type="GO" id="GO:0008194">
    <property type="term" value="F:UDP-glycosyltransferase activity"/>
    <property type="evidence" value="ECO:0007669"/>
    <property type="project" value="InterPro"/>
</dbReference>
<protein>
    <recommendedName>
        <fullName evidence="3">UDP:flavonoid glycosyltransferase YjiC, YdhE family</fullName>
    </recommendedName>
</protein>
<comment type="caution">
    <text evidence="1">The sequence shown here is derived from an EMBL/GenBank/DDBJ whole genome shotgun (WGS) entry which is preliminary data.</text>
</comment>
<dbReference type="Pfam" id="PF00201">
    <property type="entry name" value="UDPGT"/>
    <property type="match status" value="1"/>
</dbReference>
<dbReference type="AlphaFoldDB" id="A0A918KTG9"/>
<name>A0A918KTG9_9GAMM</name>
<dbReference type="PANTHER" id="PTHR21015:SF22">
    <property type="entry name" value="GLYCOSYLTRANSFERASE"/>
    <property type="match status" value="1"/>
</dbReference>
<gene>
    <name evidence="1" type="ORF">GCM10007392_46480</name>
</gene>
<reference evidence="1" key="1">
    <citation type="journal article" date="2014" name="Int. J. Syst. Evol. Microbiol.">
        <title>Complete genome sequence of Corynebacterium casei LMG S-19264T (=DSM 44701T), isolated from a smear-ripened cheese.</title>
        <authorList>
            <consortium name="US DOE Joint Genome Institute (JGI-PGF)"/>
            <person name="Walter F."/>
            <person name="Albersmeier A."/>
            <person name="Kalinowski J."/>
            <person name="Ruckert C."/>
        </authorList>
    </citation>
    <scope>NUCLEOTIDE SEQUENCE</scope>
    <source>
        <strain evidence="1">KCTC 22169</strain>
    </source>
</reference>
<evidence type="ECO:0000313" key="2">
    <source>
        <dbReference type="Proteomes" id="UP000626148"/>
    </source>
</evidence>
<dbReference type="SUPFAM" id="SSF53756">
    <property type="entry name" value="UDP-Glycosyltransferase/glycogen phosphorylase"/>
    <property type="match status" value="1"/>
</dbReference>
<evidence type="ECO:0000313" key="1">
    <source>
        <dbReference type="EMBL" id="GGX73702.1"/>
    </source>
</evidence>
<reference evidence="1" key="2">
    <citation type="submission" date="2020-09" db="EMBL/GenBank/DDBJ databases">
        <authorList>
            <person name="Sun Q."/>
            <person name="Kim S."/>
        </authorList>
    </citation>
    <scope>NUCLEOTIDE SEQUENCE</scope>
    <source>
        <strain evidence="1">KCTC 22169</strain>
    </source>
</reference>
<dbReference type="PANTHER" id="PTHR21015">
    <property type="entry name" value="UDP-N-ACETYLGLUCOSAMINE--N-ACETYLMURAMYL-(PENTAPEPTIDE) PYROPHOSPHORYL-UNDECAPRENOL N-ACETYLGLUCOSAMINE TRANSFERASE 1"/>
    <property type="match status" value="1"/>
</dbReference>
<sequence length="396" mass="43653">MKALLVWEMGQDLGHVSILATVARVLIDLDYEVVCVLKETSHVASTFGDLPITYLPFPPTDRVRRSSSPTISMADILSRRGFDDPSRLSKQIEKWQAVYDAVQPDLVVFDFAPMALLAARNRDFKKAVIGTGWGTLAPGYSVLPLNLWADIDPELIRSSEKTLVDSINHVCRAMSCAEVNYVSDLYESDLTLIVNFPDLDIYGPQRNNAIYLGPIEENRAGPVNDNWLEKGSNVFAYLKSGHSITTRTLNVLKRLNVNSIVYIPSLSDDSANAMRRDGFKVSTTPVNLRSLLPKVDAVICHAGLGTLGRSIMAGTPALALPLQLEQANTAELYTRSGAGLHAGPSASEEELEKKLSALLQNEVYMDCTHALRKSLNHPVSAKTRIRNEFASMFSYQ</sequence>
<proteinExistence type="predicted"/>
<keyword evidence="2" id="KW-1185">Reference proteome</keyword>
<dbReference type="Proteomes" id="UP000626148">
    <property type="component" value="Unassembled WGS sequence"/>
</dbReference>
<organism evidence="1 2">
    <name type="scientific">Saccharospirillum salsuginis</name>
    <dbReference type="NCBI Taxonomy" id="418750"/>
    <lineage>
        <taxon>Bacteria</taxon>
        <taxon>Pseudomonadati</taxon>
        <taxon>Pseudomonadota</taxon>
        <taxon>Gammaproteobacteria</taxon>
        <taxon>Oceanospirillales</taxon>
        <taxon>Saccharospirillaceae</taxon>
        <taxon>Saccharospirillum</taxon>
    </lineage>
</organism>